<gene>
    <name evidence="3" type="ORF">O6P43_002850</name>
</gene>
<organism evidence="3 4">
    <name type="scientific">Quillaja saponaria</name>
    <name type="common">Soap bark tree</name>
    <dbReference type="NCBI Taxonomy" id="32244"/>
    <lineage>
        <taxon>Eukaryota</taxon>
        <taxon>Viridiplantae</taxon>
        <taxon>Streptophyta</taxon>
        <taxon>Embryophyta</taxon>
        <taxon>Tracheophyta</taxon>
        <taxon>Spermatophyta</taxon>
        <taxon>Magnoliopsida</taxon>
        <taxon>eudicotyledons</taxon>
        <taxon>Gunneridae</taxon>
        <taxon>Pentapetalae</taxon>
        <taxon>rosids</taxon>
        <taxon>fabids</taxon>
        <taxon>Fabales</taxon>
        <taxon>Quillajaceae</taxon>
        <taxon>Quillaja</taxon>
    </lineage>
</organism>
<feature type="region of interest" description="Disordered" evidence="1">
    <location>
        <begin position="1"/>
        <end position="29"/>
    </location>
</feature>
<evidence type="ECO:0000256" key="2">
    <source>
        <dbReference type="SAM" id="Phobius"/>
    </source>
</evidence>
<comment type="caution">
    <text evidence="3">The sequence shown here is derived from an EMBL/GenBank/DDBJ whole genome shotgun (WGS) entry which is preliminary data.</text>
</comment>
<dbReference type="KEGG" id="qsa:O6P43_002850"/>
<sequence length="112" mass="12601">MDSGQFDGNSVFSGRGSVPSQAPDPFKGFRKLSTQMKRRHMTNYTIGTPSNGHRVVPPNQARDLTNGFSVWLISYLISSLLTYFLFFSSLVNITVGQKTPKYMTFLEKLLQC</sequence>
<keyword evidence="2" id="KW-0812">Transmembrane</keyword>
<dbReference type="Proteomes" id="UP001163823">
    <property type="component" value="Chromosome 2"/>
</dbReference>
<evidence type="ECO:0000256" key="1">
    <source>
        <dbReference type="SAM" id="MobiDB-lite"/>
    </source>
</evidence>
<evidence type="ECO:0000313" key="3">
    <source>
        <dbReference type="EMBL" id="KAJ7979452.1"/>
    </source>
</evidence>
<evidence type="ECO:0000313" key="4">
    <source>
        <dbReference type="Proteomes" id="UP001163823"/>
    </source>
</evidence>
<keyword evidence="2" id="KW-0472">Membrane</keyword>
<keyword evidence="2" id="KW-1133">Transmembrane helix</keyword>
<dbReference type="EMBL" id="JARAOO010000002">
    <property type="protein sequence ID" value="KAJ7979452.1"/>
    <property type="molecule type" value="Genomic_DNA"/>
</dbReference>
<feature type="transmembrane region" description="Helical" evidence="2">
    <location>
        <begin position="68"/>
        <end position="93"/>
    </location>
</feature>
<keyword evidence="4" id="KW-1185">Reference proteome</keyword>
<dbReference type="AlphaFoldDB" id="A0AAD7QDD0"/>
<name>A0AAD7QDD0_QUISA</name>
<accession>A0AAD7QDD0</accession>
<reference evidence="3" key="1">
    <citation type="journal article" date="2023" name="Science">
        <title>Elucidation of the pathway for biosynthesis of saponin adjuvants from the soapbark tree.</title>
        <authorList>
            <person name="Reed J."/>
            <person name="Orme A."/>
            <person name="El-Demerdash A."/>
            <person name="Owen C."/>
            <person name="Martin L.B.B."/>
            <person name="Misra R.C."/>
            <person name="Kikuchi S."/>
            <person name="Rejzek M."/>
            <person name="Martin A.C."/>
            <person name="Harkess A."/>
            <person name="Leebens-Mack J."/>
            <person name="Louveau T."/>
            <person name="Stephenson M.J."/>
            <person name="Osbourn A."/>
        </authorList>
    </citation>
    <scope>NUCLEOTIDE SEQUENCE</scope>
    <source>
        <strain evidence="3">S10</strain>
    </source>
</reference>
<proteinExistence type="predicted"/>
<protein>
    <submittedName>
        <fullName evidence="3">Uncharacterized protein</fullName>
    </submittedName>
</protein>
<feature type="compositionally biased region" description="Polar residues" evidence="1">
    <location>
        <begin position="1"/>
        <end position="12"/>
    </location>
</feature>